<evidence type="ECO:0000313" key="2">
    <source>
        <dbReference type="Proteomes" id="UP000008068"/>
    </source>
</evidence>
<gene>
    <name evidence="1" type="ORF">CAEBREN_20278</name>
</gene>
<name>G0NDY8_CAEBE</name>
<dbReference type="AlphaFoldDB" id="G0NDY8"/>
<proteinExistence type="predicted"/>
<sequence>MKFCLSIRDLEYLFEESFIMKTWVDMEKIIQKSVQFLNFQPESNQTKALANYHTA</sequence>
<organism evidence="2">
    <name type="scientific">Caenorhabditis brenneri</name>
    <name type="common">Nematode worm</name>
    <dbReference type="NCBI Taxonomy" id="135651"/>
    <lineage>
        <taxon>Eukaryota</taxon>
        <taxon>Metazoa</taxon>
        <taxon>Ecdysozoa</taxon>
        <taxon>Nematoda</taxon>
        <taxon>Chromadorea</taxon>
        <taxon>Rhabditida</taxon>
        <taxon>Rhabditina</taxon>
        <taxon>Rhabditomorpha</taxon>
        <taxon>Rhabditoidea</taxon>
        <taxon>Rhabditidae</taxon>
        <taxon>Peloderinae</taxon>
        <taxon>Caenorhabditis</taxon>
    </lineage>
</organism>
<evidence type="ECO:0000313" key="1">
    <source>
        <dbReference type="EMBL" id="EGT58557.1"/>
    </source>
</evidence>
<protein>
    <submittedName>
        <fullName evidence="1">Uncharacterized protein</fullName>
    </submittedName>
</protein>
<dbReference type="InParanoid" id="G0NDY8"/>
<reference evidence="2" key="1">
    <citation type="submission" date="2011-07" db="EMBL/GenBank/DDBJ databases">
        <authorList>
            <consortium name="Caenorhabditis brenneri Sequencing and Analysis Consortium"/>
            <person name="Wilson R.K."/>
        </authorList>
    </citation>
    <scope>NUCLEOTIDE SEQUENCE [LARGE SCALE GENOMIC DNA]</scope>
    <source>
        <strain evidence="2">PB2801</strain>
    </source>
</reference>
<dbReference type="EMBL" id="GL379870">
    <property type="protein sequence ID" value="EGT58557.1"/>
    <property type="molecule type" value="Genomic_DNA"/>
</dbReference>
<dbReference type="Proteomes" id="UP000008068">
    <property type="component" value="Unassembled WGS sequence"/>
</dbReference>
<keyword evidence="2" id="KW-1185">Reference proteome</keyword>
<dbReference type="HOGENOM" id="CLU_3034351_0_0_1"/>
<accession>G0NDY8</accession>